<dbReference type="InterPro" id="IPR030678">
    <property type="entry name" value="Peptide/Ni-bd"/>
</dbReference>
<comment type="similarity">
    <text evidence="1">Belongs to the bacterial solute-binding protein 5 family.</text>
</comment>
<dbReference type="CDD" id="cd08503">
    <property type="entry name" value="PBP2_NikA_DppA_OppA_like_17"/>
    <property type="match status" value="1"/>
</dbReference>
<dbReference type="GO" id="GO:0030288">
    <property type="term" value="C:outer membrane-bounded periplasmic space"/>
    <property type="evidence" value="ECO:0007669"/>
    <property type="project" value="UniProtKB-ARBA"/>
</dbReference>
<dbReference type="GO" id="GO:1904680">
    <property type="term" value="F:peptide transmembrane transporter activity"/>
    <property type="evidence" value="ECO:0007669"/>
    <property type="project" value="TreeGrafter"/>
</dbReference>
<keyword evidence="3" id="KW-0732">Signal</keyword>
<dbReference type="InterPro" id="IPR039424">
    <property type="entry name" value="SBP_5"/>
</dbReference>
<dbReference type="InterPro" id="IPR000914">
    <property type="entry name" value="SBP_5_dom"/>
</dbReference>
<evidence type="ECO:0000259" key="4">
    <source>
        <dbReference type="Pfam" id="PF00496"/>
    </source>
</evidence>
<keyword evidence="2" id="KW-0813">Transport</keyword>
<dbReference type="GO" id="GO:0015833">
    <property type="term" value="P:peptide transport"/>
    <property type="evidence" value="ECO:0007669"/>
    <property type="project" value="TreeGrafter"/>
</dbReference>
<dbReference type="PANTHER" id="PTHR30290">
    <property type="entry name" value="PERIPLASMIC BINDING COMPONENT OF ABC TRANSPORTER"/>
    <property type="match status" value="1"/>
</dbReference>
<dbReference type="RefSeq" id="WP_197500336.1">
    <property type="nucleotide sequence ID" value="NZ_FCOK02000046.1"/>
</dbReference>
<dbReference type="SUPFAM" id="SSF53850">
    <property type="entry name" value="Periplasmic binding protein-like II"/>
    <property type="match status" value="1"/>
</dbReference>
<dbReference type="EMBL" id="FCOK02000046">
    <property type="protein sequence ID" value="SAL53639.1"/>
    <property type="molecule type" value="Genomic_DNA"/>
</dbReference>
<dbReference type="PANTHER" id="PTHR30290:SF9">
    <property type="entry name" value="OLIGOPEPTIDE-BINDING PROTEIN APPA"/>
    <property type="match status" value="1"/>
</dbReference>
<gene>
    <name evidence="5" type="ORF">AWB69_05649</name>
</gene>
<dbReference type="Gene3D" id="3.10.105.10">
    <property type="entry name" value="Dipeptide-binding Protein, Domain 3"/>
    <property type="match status" value="1"/>
</dbReference>
<organism evidence="5 6">
    <name type="scientific">Caballeronia udeis</name>
    <dbReference type="NCBI Taxonomy" id="1232866"/>
    <lineage>
        <taxon>Bacteria</taxon>
        <taxon>Pseudomonadati</taxon>
        <taxon>Pseudomonadota</taxon>
        <taxon>Betaproteobacteria</taxon>
        <taxon>Burkholderiales</taxon>
        <taxon>Burkholderiaceae</taxon>
        <taxon>Caballeronia</taxon>
    </lineage>
</organism>
<dbReference type="GO" id="GO:0043190">
    <property type="term" value="C:ATP-binding cassette (ABC) transporter complex"/>
    <property type="evidence" value="ECO:0007669"/>
    <property type="project" value="InterPro"/>
</dbReference>
<dbReference type="Gene3D" id="3.40.190.10">
    <property type="entry name" value="Periplasmic binding protein-like II"/>
    <property type="match status" value="1"/>
</dbReference>
<evidence type="ECO:0000256" key="1">
    <source>
        <dbReference type="ARBA" id="ARBA00005695"/>
    </source>
</evidence>
<name>A0A158IBJ0_9BURK</name>
<dbReference type="PROSITE" id="PS51318">
    <property type="entry name" value="TAT"/>
    <property type="match status" value="1"/>
</dbReference>
<reference evidence="5 6" key="1">
    <citation type="submission" date="2016-01" db="EMBL/GenBank/DDBJ databases">
        <authorList>
            <person name="Oliw E.H."/>
        </authorList>
    </citation>
    <scope>NUCLEOTIDE SEQUENCE [LARGE SCALE GENOMIC DNA]</scope>
    <source>
        <strain evidence="5">LMG 27134</strain>
    </source>
</reference>
<evidence type="ECO:0000256" key="3">
    <source>
        <dbReference type="ARBA" id="ARBA00022729"/>
    </source>
</evidence>
<accession>A0A158IBJ0</accession>
<evidence type="ECO:0000313" key="6">
    <source>
        <dbReference type="Proteomes" id="UP000054683"/>
    </source>
</evidence>
<dbReference type="Proteomes" id="UP000054683">
    <property type="component" value="Unassembled WGS sequence"/>
</dbReference>
<proteinExistence type="inferred from homology"/>
<feature type="domain" description="Solute-binding protein family 5" evidence="4">
    <location>
        <begin position="95"/>
        <end position="433"/>
    </location>
</feature>
<dbReference type="PIRSF" id="PIRSF002741">
    <property type="entry name" value="MppA"/>
    <property type="match status" value="1"/>
</dbReference>
<evidence type="ECO:0000256" key="2">
    <source>
        <dbReference type="ARBA" id="ARBA00022448"/>
    </source>
</evidence>
<evidence type="ECO:0000313" key="5">
    <source>
        <dbReference type="EMBL" id="SAL53639.1"/>
    </source>
</evidence>
<dbReference type="AlphaFoldDB" id="A0A158IBJ0"/>
<dbReference type="Pfam" id="PF00496">
    <property type="entry name" value="SBP_bac_5"/>
    <property type="match status" value="1"/>
</dbReference>
<sequence length="527" mass="57976">MELDVNDDTAGLAHLGRRDFLKTSAALGSGLLITAAGMGSAFASAPKRGGTLHVGLGAAGAKSSLNPFISTGDMDFAVAQSIFDRLTDFDKNGKLYNSLAEEFSFNQSGDVWKIKLKTGVVWHDGSPFTAKDVVYSIQYILDPNNKADAYTNLAPLMNASGVRSLDASTIEVALKRPYSLLPDVLGSKVMFLIKEGTKDFTSPVGTGPFKFVRWTRGERVSLVRSDNYRKPGMPYLDGVEFIAINDSTARLNAIVAGQVDVVAQIDGSLARIVQANPALALIRSKSGATTDQFMMVNLKPFADVRVRQAFRLMIDRKQLVDNALAGYGQIGNDLHCITDPDYASEIPQRPYDPDQARSLLKQAGFDNNLVVELYASDAAPGMLASATLIANQAKKVGVNIKLDVVPPDSYYAGPKFKKTPVCCSDWGQHTIESQFGQAYARGAYWNEPDWTNNDFDKWVAQARTTFDPTKRREYFVEAQKILWNQGSYVVWGFRDLLDAKHAKVKGIEPSNQRNLGYYRFEGTYFES</sequence>
<dbReference type="InterPro" id="IPR006311">
    <property type="entry name" value="TAT_signal"/>
</dbReference>
<dbReference type="Gene3D" id="3.90.76.10">
    <property type="entry name" value="Dipeptide-binding Protein, Domain 1"/>
    <property type="match status" value="1"/>
</dbReference>
<protein>
    <submittedName>
        <fullName evidence="5">Extracellular solute-binding protein</fullName>
    </submittedName>
</protein>